<dbReference type="RefSeq" id="WP_007504849.1">
    <property type="nucleotide sequence ID" value="NZ_AFCE01000140.1"/>
</dbReference>
<feature type="signal peptide" evidence="1">
    <location>
        <begin position="1"/>
        <end position="20"/>
    </location>
</feature>
<proteinExistence type="predicted"/>
<organism evidence="2 4">
    <name type="scientific">Caldalkalibacillus thermarum (strain TA2.A1)</name>
    <dbReference type="NCBI Taxonomy" id="986075"/>
    <lineage>
        <taxon>Bacteria</taxon>
        <taxon>Bacillati</taxon>
        <taxon>Bacillota</taxon>
        <taxon>Bacilli</taxon>
        <taxon>Bacillales</taxon>
        <taxon>Bacillaceae</taxon>
        <taxon>Caldalkalibacillus</taxon>
    </lineage>
</organism>
<gene>
    <name evidence="2" type="ORF">CathTA2_1750</name>
    <name evidence="3" type="ORF">HUR95_09085</name>
</gene>
<dbReference type="Proteomes" id="UP000825179">
    <property type="component" value="Chromosome"/>
</dbReference>
<evidence type="ECO:0008006" key="6">
    <source>
        <dbReference type="Google" id="ProtNLM"/>
    </source>
</evidence>
<reference evidence="3 5" key="2">
    <citation type="journal article" date="2020" name="Extremophiles">
        <title>Genomic analysis of Caldalkalibacillus thermarum TA2.A1 reveals aerobic alkaliphilic metabolism and evolutionary hallmarks linking alkaliphilic bacteria and plant life.</title>
        <authorList>
            <person name="de Jong S.I."/>
            <person name="van den Broek M.A."/>
            <person name="Merkel A.Y."/>
            <person name="de la Torre Cortes P."/>
            <person name="Kalamorz F."/>
            <person name="Cook G.M."/>
            <person name="van Loosdrecht M.C.M."/>
            <person name="McMillan D.G.G."/>
        </authorList>
    </citation>
    <scope>NUCLEOTIDE SEQUENCE [LARGE SCALE GENOMIC DNA]</scope>
    <source>
        <strain evidence="3 5">TA2.A1</strain>
    </source>
</reference>
<evidence type="ECO:0000256" key="1">
    <source>
        <dbReference type="SAM" id="SignalP"/>
    </source>
</evidence>
<reference evidence="2 4" key="1">
    <citation type="journal article" date="2011" name="J. Bacteriol.">
        <title>Draft genome sequence of the thermoalkaliphilic Caldalkalibacillus thermarum strain TA2.A1.</title>
        <authorList>
            <person name="Kalamorz F."/>
            <person name="Keis S."/>
            <person name="McMillan D.G."/>
            <person name="Olsson K."/>
            <person name="Stanton J.A."/>
            <person name="Stockwell P."/>
            <person name="Black M.A."/>
            <person name="Klingeman D.M."/>
            <person name="Land M.L."/>
            <person name="Han C.S."/>
            <person name="Martin S.L."/>
            <person name="Becher S.A."/>
            <person name="Peddie C.J."/>
            <person name="Morgan H.W."/>
            <person name="Matthies D."/>
            <person name="Preiss L."/>
            <person name="Meier T."/>
            <person name="Brown S.D."/>
            <person name="Cook G.M."/>
        </authorList>
    </citation>
    <scope>NUCLEOTIDE SEQUENCE [LARGE SCALE GENOMIC DNA]</scope>
    <source>
        <strain evidence="2 4">TA2.A1</strain>
    </source>
</reference>
<dbReference type="PROSITE" id="PS51257">
    <property type="entry name" value="PROKAR_LIPOPROTEIN"/>
    <property type="match status" value="1"/>
</dbReference>
<protein>
    <recommendedName>
        <fullName evidence="6">Lipoprotein</fullName>
    </recommendedName>
</protein>
<accession>F5L7F0</accession>
<evidence type="ECO:0000313" key="5">
    <source>
        <dbReference type="Proteomes" id="UP000825179"/>
    </source>
</evidence>
<feature type="chain" id="PRO_5044483281" description="Lipoprotein" evidence="1">
    <location>
        <begin position="21"/>
        <end position="144"/>
    </location>
</feature>
<evidence type="ECO:0000313" key="2">
    <source>
        <dbReference type="EMBL" id="EGL82742.1"/>
    </source>
</evidence>
<dbReference type="OrthoDB" id="1797983at2"/>
<dbReference type="EMBL" id="AFCE01000140">
    <property type="protein sequence ID" value="EGL82742.1"/>
    <property type="molecule type" value="Genomic_DNA"/>
</dbReference>
<evidence type="ECO:0000313" key="3">
    <source>
        <dbReference type="EMBL" id="QZT32560.1"/>
    </source>
</evidence>
<sequence>MKRWCFIFVMLTLFTGCTLNNMNEGMEYFAESQTELKRSQIPTITVDGQKVPVLRGEIRPEQLGNTQPAPVKAGGTLEIKFEYAPQNSLIRLQQWHNGTHTWKTIKGNQFTLPSEKGLYLYTFHLNWGQHDDLTGSYSIFLEAR</sequence>
<dbReference type="EMBL" id="CP082237">
    <property type="protein sequence ID" value="QZT32560.1"/>
    <property type="molecule type" value="Genomic_DNA"/>
</dbReference>
<evidence type="ECO:0000313" key="4">
    <source>
        <dbReference type="Proteomes" id="UP000010716"/>
    </source>
</evidence>
<keyword evidence="5" id="KW-1185">Reference proteome</keyword>
<dbReference type="Proteomes" id="UP000010716">
    <property type="component" value="Unassembled WGS sequence"/>
</dbReference>
<name>F5L7F0_CALTT</name>
<dbReference type="AlphaFoldDB" id="F5L7F0"/>
<reference evidence="3" key="3">
    <citation type="submission" date="2021-08" db="EMBL/GenBank/DDBJ databases">
        <authorList>
            <person name="de Jong S."/>
            <person name="van den Broek M."/>
            <person name="Merkel A."/>
            <person name="de la Torre Cortes P."/>
            <person name="Kalamorz F."/>
            <person name="Cook G."/>
            <person name="van Loosdrecht M."/>
            <person name="McMillan D."/>
        </authorList>
    </citation>
    <scope>NUCLEOTIDE SEQUENCE</scope>
    <source>
        <strain evidence="3">TA2.A1</strain>
    </source>
</reference>
<keyword evidence="1" id="KW-0732">Signal</keyword>
<dbReference type="KEGG" id="cthu:HUR95_09085"/>